<feature type="site" description="Lowers pKa of active site Tyr" evidence="5">
    <location>
        <position position="83"/>
    </location>
</feature>
<dbReference type="CDD" id="cd19071">
    <property type="entry name" value="AKR_AKR1-5-like"/>
    <property type="match status" value="1"/>
</dbReference>
<dbReference type="Proteomes" id="UP001303373">
    <property type="component" value="Chromosome 6"/>
</dbReference>
<organism evidence="7 8">
    <name type="scientific">Acrodontium crateriforme</name>
    <dbReference type="NCBI Taxonomy" id="150365"/>
    <lineage>
        <taxon>Eukaryota</taxon>
        <taxon>Fungi</taxon>
        <taxon>Dikarya</taxon>
        <taxon>Ascomycota</taxon>
        <taxon>Pezizomycotina</taxon>
        <taxon>Dothideomycetes</taxon>
        <taxon>Dothideomycetidae</taxon>
        <taxon>Mycosphaerellales</taxon>
        <taxon>Teratosphaeriaceae</taxon>
        <taxon>Acrodontium</taxon>
    </lineage>
</organism>
<accession>A0AAQ3M6J4</accession>
<name>A0AAQ3M6J4_9PEZI</name>
<evidence type="ECO:0000256" key="5">
    <source>
        <dbReference type="PIRSR" id="PIRSR000097-3"/>
    </source>
</evidence>
<dbReference type="Gene3D" id="3.20.20.100">
    <property type="entry name" value="NADP-dependent oxidoreductase domain"/>
    <property type="match status" value="1"/>
</dbReference>
<dbReference type="InterPro" id="IPR036812">
    <property type="entry name" value="NAD(P)_OxRdtase_dom_sf"/>
</dbReference>
<evidence type="ECO:0000313" key="7">
    <source>
        <dbReference type="EMBL" id="WPH01775.1"/>
    </source>
</evidence>
<feature type="binding site" evidence="4">
    <location>
        <position position="116"/>
    </location>
    <ligand>
        <name>substrate</name>
    </ligand>
</feature>
<evidence type="ECO:0000256" key="3">
    <source>
        <dbReference type="PIRSR" id="PIRSR000097-1"/>
    </source>
</evidence>
<dbReference type="PANTHER" id="PTHR43827:SF13">
    <property type="entry name" value="ALDO_KETO REDUCTASE FAMILY PROTEIN"/>
    <property type="match status" value="1"/>
</dbReference>
<reference evidence="7 8" key="1">
    <citation type="submission" date="2023-11" db="EMBL/GenBank/DDBJ databases">
        <title>An acidophilic fungus is an integral part of prey digestion in a carnivorous sundew plant.</title>
        <authorList>
            <person name="Tsai I.J."/>
        </authorList>
    </citation>
    <scope>NUCLEOTIDE SEQUENCE [LARGE SCALE GENOMIC DNA]</scope>
    <source>
        <strain evidence="7">169a</strain>
    </source>
</reference>
<dbReference type="AlphaFoldDB" id="A0AAQ3M6J4"/>
<dbReference type="InterPro" id="IPR018170">
    <property type="entry name" value="Aldo/ket_reductase_CS"/>
</dbReference>
<proteinExistence type="inferred from homology"/>
<feature type="domain" description="NADP-dependent oxidoreductase" evidence="6">
    <location>
        <begin position="27"/>
        <end position="273"/>
    </location>
</feature>
<dbReference type="GO" id="GO:0016491">
    <property type="term" value="F:oxidoreductase activity"/>
    <property type="evidence" value="ECO:0007669"/>
    <property type="project" value="UniProtKB-KW"/>
</dbReference>
<feature type="active site" description="Proton donor" evidence="3">
    <location>
        <position position="54"/>
    </location>
</feature>
<keyword evidence="2" id="KW-0560">Oxidoreductase</keyword>
<dbReference type="PANTHER" id="PTHR43827">
    <property type="entry name" value="2,5-DIKETO-D-GLUCONIC ACID REDUCTASE"/>
    <property type="match status" value="1"/>
</dbReference>
<gene>
    <name evidence="7" type="ORF">R9X50_00462800</name>
</gene>
<evidence type="ECO:0000259" key="6">
    <source>
        <dbReference type="Pfam" id="PF00248"/>
    </source>
</evidence>
<dbReference type="Pfam" id="PF00248">
    <property type="entry name" value="Aldo_ket_red"/>
    <property type="match status" value="1"/>
</dbReference>
<comment type="similarity">
    <text evidence="1">Belongs to the aldo/keto reductase family.</text>
</comment>
<dbReference type="PRINTS" id="PR00069">
    <property type="entry name" value="ALDKETRDTASE"/>
</dbReference>
<evidence type="ECO:0000256" key="1">
    <source>
        <dbReference type="ARBA" id="ARBA00007905"/>
    </source>
</evidence>
<dbReference type="EMBL" id="CP138585">
    <property type="protein sequence ID" value="WPH01775.1"/>
    <property type="molecule type" value="Genomic_DNA"/>
</dbReference>
<dbReference type="SUPFAM" id="SSF51430">
    <property type="entry name" value="NAD(P)-linked oxidoreductase"/>
    <property type="match status" value="1"/>
</dbReference>
<evidence type="ECO:0000256" key="2">
    <source>
        <dbReference type="ARBA" id="ARBA00023002"/>
    </source>
</evidence>
<sequence>MAKLQIDSKLRLNSGYNIPMLGYGVYQTPAAQATEVTSHAIQSGYLHVDSATAYRNEQASAAGMLHGGKTLSIPREELFFTSKVPPKSINYKDAKRCVDESLKVTGLDYIDLYLLHAPYGGKEGRLGAWKALVEAVQEGKVRSIGVSNYGVHHLDELENWQKEQPDSKAAGVLSVNQVELHPWLARKDIVEWCNKRNVVLEAYSPLVRNTRADDPLLAPLMKKYNKSAAQILLRWGLQKGFVILPKSVTPSRIEENRDIFDFELTDDDMKGLDTGKYEPCAWDPTTAGLDK</sequence>
<dbReference type="InterPro" id="IPR020471">
    <property type="entry name" value="AKR"/>
</dbReference>
<evidence type="ECO:0000256" key="4">
    <source>
        <dbReference type="PIRSR" id="PIRSR000097-2"/>
    </source>
</evidence>
<dbReference type="PIRSF" id="PIRSF000097">
    <property type="entry name" value="AKR"/>
    <property type="match status" value="1"/>
</dbReference>
<dbReference type="InterPro" id="IPR023210">
    <property type="entry name" value="NADP_OxRdtase_dom"/>
</dbReference>
<dbReference type="PROSITE" id="PS00062">
    <property type="entry name" value="ALDOKETO_REDUCTASE_2"/>
    <property type="match status" value="1"/>
</dbReference>
<dbReference type="PROSITE" id="PS00063">
    <property type="entry name" value="ALDOKETO_REDUCTASE_3"/>
    <property type="match status" value="1"/>
</dbReference>
<evidence type="ECO:0000313" key="8">
    <source>
        <dbReference type="Proteomes" id="UP001303373"/>
    </source>
</evidence>
<keyword evidence="8" id="KW-1185">Reference proteome</keyword>
<dbReference type="FunFam" id="3.20.20.100:FF:000015">
    <property type="entry name" value="Oxidoreductase, aldo/keto reductase family"/>
    <property type="match status" value="1"/>
</dbReference>
<protein>
    <recommendedName>
        <fullName evidence="6">NADP-dependent oxidoreductase domain-containing protein</fullName>
    </recommendedName>
</protein>